<protein>
    <submittedName>
        <fullName evidence="1">Uncharacterized protein</fullName>
    </submittedName>
</protein>
<gene>
    <name evidence="1" type="ORF">LCGC14_2215000</name>
</gene>
<name>A0A0F9G8A2_9ZZZZ</name>
<accession>A0A0F9G8A2</accession>
<evidence type="ECO:0000313" key="1">
    <source>
        <dbReference type="EMBL" id="KKL59472.1"/>
    </source>
</evidence>
<dbReference type="Gene3D" id="6.20.20.10">
    <property type="match status" value="1"/>
</dbReference>
<organism evidence="1">
    <name type="scientific">marine sediment metagenome</name>
    <dbReference type="NCBI Taxonomy" id="412755"/>
    <lineage>
        <taxon>unclassified sequences</taxon>
        <taxon>metagenomes</taxon>
        <taxon>ecological metagenomes</taxon>
    </lineage>
</organism>
<reference evidence="1" key="1">
    <citation type="journal article" date="2015" name="Nature">
        <title>Complex archaea that bridge the gap between prokaryotes and eukaryotes.</title>
        <authorList>
            <person name="Spang A."/>
            <person name="Saw J.H."/>
            <person name="Jorgensen S.L."/>
            <person name="Zaremba-Niedzwiedzka K."/>
            <person name="Martijn J."/>
            <person name="Lind A.E."/>
            <person name="van Eijk R."/>
            <person name="Schleper C."/>
            <person name="Guy L."/>
            <person name="Ettema T.J."/>
        </authorList>
    </citation>
    <scope>NUCLEOTIDE SEQUENCE</scope>
</reference>
<dbReference type="AlphaFoldDB" id="A0A0F9G8A2"/>
<comment type="caution">
    <text evidence="1">The sequence shown here is derived from an EMBL/GenBank/DDBJ whole genome shotgun (WGS) entry which is preliminary data.</text>
</comment>
<sequence>MTTKKVEKLKPEVYAQTCPNCNGRGTVGYDRRPCPTCGDTDTPGVVLVPVKLGGMNGRLDKDT</sequence>
<dbReference type="InterPro" id="IPR036410">
    <property type="entry name" value="HSP_DnaJ_Cys-rich_dom_sf"/>
</dbReference>
<dbReference type="SUPFAM" id="SSF57938">
    <property type="entry name" value="DnaJ/Hsp40 cysteine-rich domain"/>
    <property type="match status" value="1"/>
</dbReference>
<proteinExistence type="predicted"/>
<dbReference type="EMBL" id="LAZR01029474">
    <property type="protein sequence ID" value="KKL59472.1"/>
    <property type="molecule type" value="Genomic_DNA"/>
</dbReference>